<feature type="transmembrane region" description="Helical" evidence="1">
    <location>
        <begin position="91"/>
        <end position="114"/>
    </location>
</feature>
<sequence>MQPELMRELITVDAFDRWLQVAAFIGVLAGVTVGVVAARRWTHPRKWALGALTGLLCGALLPLTYGLWRLYLWRIRIDLDREFVGLHRVEVLLGNVALFAGVGAAVGFVGRKYAEWLWRQLNRR</sequence>
<evidence type="ECO:0000313" key="3">
    <source>
        <dbReference type="Proteomes" id="UP000236173"/>
    </source>
</evidence>
<organism evidence="2 3">
    <name type="scientific">Candidatus Fervidibacter japonicus</name>
    <dbReference type="NCBI Taxonomy" id="2035412"/>
    <lineage>
        <taxon>Bacteria</taxon>
        <taxon>Candidatus Fervidibacterota</taxon>
        <taxon>Candidatus Fervidibacter</taxon>
    </lineage>
</organism>
<keyword evidence="1" id="KW-0472">Membrane</keyword>
<gene>
    <name evidence="2" type="ORF">HRbin17_01612</name>
</gene>
<evidence type="ECO:0000256" key="1">
    <source>
        <dbReference type="SAM" id="Phobius"/>
    </source>
</evidence>
<dbReference type="AlphaFoldDB" id="A0A2H5XD30"/>
<keyword evidence="1" id="KW-1133">Transmembrane helix</keyword>
<reference evidence="3" key="1">
    <citation type="submission" date="2017-09" db="EMBL/GenBank/DDBJ databases">
        <title>Metaegenomics of thermophilic ammonia-oxidizing enrichment culture.</title>
        <authorList>
            <person name="Kato S."/>
            <person name="Suzuki K."/>
        </authorList>
    </citation>
    <scope>NUCLEOTIDE SEQUENCE [LARGE SCALE GENOMIC DNA]</scope>
</reference>
<proteinExistence type="predicted"/>
<comment type="caution">
    <text evidence="2">The sequence shown here is derived from an EMBL/GenBank/DDBJ whole genome shotgun (WGS) entry which is preliminary data.</text>
</comment>
<accession>A0A2H5XD30</accession>
<feature type="transmembrane region" description="Helical" evidence="1">
    <location>
        <begin position="18"/>
        <end position="37"/>
    </location>
</feature>
<keyword evidence="1" id="KW-0812">Transmembrane</keyword>
<dbReference type="Proteomes" id="UP000236173">
    <property type="component" value="Unassembled WGS sequence"/>
</dbReference>
<evidence type="ECO:0000313" key="2">
    <source>
        <dbReference type="EMBL" id="GBC99091.1"/>
    </source>
</evidence>
<feature type="transmembrane region" description="Helical" evidence="1">
    <location>
        <begin position="49"/>
        <end position="71"/>
    </location>
</feature>
<dbReference type="EMBL" id="BEHT01000020">
    <property type="protein sequence ID" value="GBC99091.1"/>
    <property type="molecule type" value="Genomic_DNA"/>
</dbReference>
<protein>
    <submittedName>
        <fullName evidence="2">Uncharacterized protein</fullName>
    </submittedName>
</protein>
<name>A0A2H5XD30_9BACT</name>